<dbReference type="Proteomes" id="UP001055811">
    <property type="component" value="Linkage Group LG02"/>
</dbReference>
<reference evidence="2" key="1">
    <citation type="journal article" date="2022" name="Mol. Ecol. Resour.">
        <title>The genomes of chicory, endive, great burdock and yacon provide insights into Asteraceae palaeo-polyploidization history and plant inulin production.</title>
        <authorList>
            <person name="Fan W."/>
            <person name="Wang S."/>
            <person name="Wang H."/>
            <person name="Wang A."/>
            <person name="Jiang F."/>
            <person name="Liu H."/>
            <person name="Zhao H."/>
            <person name="Xu D."/>
            <person name="Zhang Y."/>
        </authorList>
    </citation>
    <scope>NUCLEOTIDE SEQUENCE [LARGE SCALE GENOMIC DNA]</scope>
    <source>
        <strain evidence="2">cv. Punajuju</strain>
    </source>
</reference>
<comment type="caution">
    <text evidence="1">The sequence shown here is derived from an EMBL/GenBank/DDBJ whole genome shotgun (WGS) entry which is preliminary data.</text>
</comment>
<protein>
    <submittedName>
        <fullName evidence="1">Uncharacterized protein</fullName>
    </submittedName>
</protein>
<organism evidence="1 2">
    <name type="scientific">Cichorium intybus</name>
    <name type="common">Chicory</name>
    <dbReference type="NCBI Taxonomy" id="13427"/>
    <lineage>
        <taxon>Eukaryota</taxon>
        <taxon>Viridiplantae</taxon>
        <taxon>Streptophyta</taxon>
        <taxon>Embryophyta</taxon>
        <taxon>Tracheophyta</taxon>
        <taxon>Spermatophyta</taxon>
        <taxon>Magnoliopsida</taxon>
        <taxon>eudicotyledons</taxon>
        <taxon>Gunneridae</taxon>
        <taxon>Pentapetalae</taxon>
        <taxon>asterids</taxon>
        <taxon>campanulids</taxon>
        <taxon>Asterales</taxon>
        <taxon>Asteraceae</taxon>
        <taxon>Cichorioideae</taxon>
        <taxon>Cichorieae</taxon>
        <taxon>Cichoriinae</taxon>
        <taxon>Cichorium</taxon>
    </lineage>
</organism>
<sequence length="483" mass="52681">MLQGARDPKLSFVDVVKGEKYKRLDKSKNENKVSGDALLKIDEKKNQSKRISVTSTETQEKTMALKVLVSCGTIEGIVRVKEVDGRLFQPSSTAAEYKVPGTMTDDEDEVDDDSEEEDSEERELFETSDGESSWIGSDMELERSSGDTIIKDSFQNPTSHEDFYEKVDDDRGMQFETFHDKNDKDGIEEINPKHAENLKACSTIQELIQEGDSVHIVNAVNDAGDITNSPINTIHDAGGNLNPSPAREREMSDSVLMGNTGITVNDAAVIPNSQKNLEEEVRDPDNSYNGERGMVDGIITSGGDYELLSQDDMMRAMASGAAKPATFFLLFVNLVLYLIITIIASWAVNHGIDDTHQEASVLSIPARIFPIYYPFGNMATAYVVILSLLAGVVGFMTSLAGINNVAQWDASNLSAASASSLLSWSLTLLAMGFACKEIEIGWSGSTLRVLETILIIVTGTQLFGMIAINAGIEEVSRYGGGRV</sequence>
<proteinExistence type="predicted"/>
<reference evidence="1 2" key="2">
    <citation type="journal article" date="2022" name="Mol. Ecol. Resour.">
        <title>The genomes of chicory, endive, great burdock and yacon provide insights into Asteraceae paleo-polyploidization history and plant inulin production.</title>
        <authorList>
            <person name="Fan W."/>
            <person name="Wang S."/>
            <person name="Wang H."/>
            <person name="Wang A."/>
            <person name="Jiang F."/>
            <person name="Liu H."/>
            <person name="Zhao H."/>
            <person name="Xu D."/>
            <person name="Zhang Y."/>
        </authorList>
    </citation>
    <scope>NUCLEOTIDE SEQUENCE [LARGE SCALE GENOMIC DNA]</scope>
    <source>
        <strain evidence="2">cv. Punajuju</strain>
        <tissue evidence="1">Leaves</tissue>
    </source>
</reference>
<accession>A0ACB9GDE0</accession>
<evidence type="ECO:0000313" key="1">
    <source>
        <dbReference type="EMBL" id="KAI3781382.1"/>
    </source>
</evidence>
<evidence type="ECO:0000313" key="2">
    <source>
        <dbReference type="Proteomes" id="UP001055811"/>
    </source>
</evidence>
<keyword evidence="2" id="KW-1185">Reference proteome</keyword>
<dbReference type="EMBL" id="CM042010">
    <property type="protein sequence ID" value="KAI3781382.1"/>
    <property type="molecule type" value="Genomic_DNA"/>
</dbReference>
<gene>
    <name evidence="1" type="ORF">L2E82_11395</name>
</gene>
<name>A0ACB9GDE0_CICIN</name>